<organism evidence="4 5">
    <name type="scientific">Coemansia thaxteri</name>
    <dbReference type="NCBI Taxonomy" id="2663907"/>
    <lineage>
        <taxon>Eukaryota</taxon>
        <taxon>Fungi</taxon>
        <taxon>Fungi incertae sedis</taxon>
        <taxon>Zoopagomycota</taxon>
        <taxon>Kickxellomycotina</taxon>
        <taxon>Kickxellomycetes</taxon>
        <taxon>Kickxellales</taxon>
        <taxon>Kickxellaceae</taxon>
        <taxon>Coemansia</taxon>
    </lineage>
</organism>
<dbReference type="Pfam" id="PF07859">
    <property type="entry name" value="Abhydrolase_3"/>
    <property type="match status" value="1"/>
</dbReference>
<keyword evidence="2" id="KW-0378">Hydrolase</keyword>
<accession>A0A9W8BDH1</accession>
<dbReference type="PROSITE" id="PS01173">
    <property type="entry name" value="LIPASE_GDXG_HIS"/>
    <property type="match status" value="1"/>
</dbReference>
<evidence type="ECO:0000313" key="5">
    <source>
        <dbReference type="Proteomes" id="UP001150907"/>
    </source>
</evidence>
<dbReference type="InterPro" id="IPR013094">
    <property type="entry name" value="AB_hydrolase_3"/>
</dbReference>
<feature type="domain" description="Alpha/beta hydrolase fold-3" evidence="3">
    <location>
        <begin position="171"/>
        <end position="388"/>
    </location>
</feature>
<sequence length="410" mass="44970">MSDILAKTMFMAGMAATAAKSAASYYFRGPRCPKWPLSFQVRRDMMFSVIVGRSGWLPTEADIEHIDFEAIAKGREKWDLPTSELPPEMGAFQPASITCASIDIDVGLFVGAGPAESGLCALVEEDRLDGGRRALSCEITAPASMLLALKDAASVDRAFGWAPVCQDEKIVLFLHGGAYRFGSPASHRGLAGRLSGMSDLRCVSIDYRLAPSHPYPAQLHDAFIAFVYLMQQGFKPENIVLVGDSAGGNLALALLFLLRHTGIAHKVCGLLLISPWSDLVSYRSSMERNASYDYLTAPPLSSPLAPARMFYAPGRKYSQALLDEMSHPLVSPINGDFRDFPPTLIQAGDKEILADDIAQLHENLLRDNPEHSDRYIYECYTDMIHVFHQFKELPDARDAFASAAKFLGSL</sequence>
<dbReference type="InterPro" id="IPR002168">
    <property type="entry name" value="Lipase_GDXG_HIS_AS"/>
</dbReference>
<dbReference type="InterPro" id="IPR050300">
    <property type="entry name" value="GDXG_lipolytic_enzyme"/>
</dbReference>
<dbReference type="AlphaFoldDB" id="A0A9W8BDH1"/>
<dbReference type="Proteomes" id="UP001150907">
    <property type="component" value="Unassembled WGS sequence"/>
</dbReference>
<evidence type="ECO:0000313" key="4">
    <source>
        <dbReference type="EMBL" id="KAJ2005134.1"/>
    </source>
</evidence>
<dbReference type="Gene3D" id="3.40.50.1820">
    <property type="entry name" value="alpha/beta hydrolase"/>
    <property type="match status" value="1"/>
</dbReference>
<dbReference type="InterPro" id="IPR029058">
    <property type="entry name" value="AB_hydrolase_fold"/>
</dbReference>
<dbReference type="EMBL" id="JANBQF010000117">
    <property type="protein sequence ID" value="KAJ2005134.1"/>
    <property type="molecule type" value="Genomic_DNA"/>
</dbReference>
<evidence type="ECO:0000256" key="2">
    <source>
        <dbReference type="ARBA" id="ARBA00022801"/>
    </source>
</evidence>
<dbReference type="PANTHER" id="PTHR48081">
    <property type="entry name" value="AB HYDROLASE SUPERFAMILY PROTEIN C4A8.06C"/>
    <property type="match status" value="1"/>
</dbReference>
<keyword evidence="5" id="KW-1185">Reference proteome</keyword>
<reference evidence="4" key="1">
    <citation type="submission" date="2022-07" db="EMBL/GenBank/DDBJ databases">
        <title>Phylogenomic reconstructions and comparative analyses of Kickxellomycotina fungi.</title>
        <authorList>
            <person name="Reynolds N.K."/>
            <person name="Stajich J.E."/>
            <person name="Barry K."/>
            <person name="Grigoriev I.V."/>
            <person name="Crous P."/>
            <person name="Smith M.E."/>
        </authorList>
    </citation>
    <scope>NUCLEOTIDE SEQUENCE</scope>
    <source>
        <strain evidence="4">IMI 214461</strain>
    </source>
</reference>
<dbReference type="PANTHER" id="PTHR48081:SF8">
    <property type="entry name" value="ALPHA_BETA HYDROLASE FOLD-3 DOMAIN-CONTAINING PROTEIN-RELATED"/>
    <property type="match status" value="1"/>
</dbReference>
<dbReference type="OrthoDB" id="408631at2759"/>
<comment type="similarity">
    <text evidence="1">Belongs to the 'GDXG' lipolytic enzyme family.</text>
</comment>
<gene>
    <name evidence="4" type="ORF">H4R26_002112</name>
</gene>
<proteinExistence type="inferred from homology"/>
<dbReference type="SUPFAM" id="SSF53474">
    <property type="entry name" value="alpha/beta-Hydrolases"/>
    <property type="match status" value="1"/>
</dbReference>
<evidence type="ECO:0000256" key="1">
    <source>
        <dbReference type="ARBA" id="ARBA00010515"/>
    </source>
</evidence>
<comment type="caution">
    <text evidence="4">The sequence shown here is derived from an EMBL/GenBank/DDBJ whole genome shotgun (WGS) entry which is preliminary data.</text>
</comment>
<dbReference type="GO" id="GO:0016787">
    <property type="term" value="F:hydrolase activity"/>
    <property type="evidence" value="ECO:0007669"/>
    <property type="project" value="UniProtKB-KW"/>
</dbReference>
<protein>
    <recommendedName>
        <fullName evidence="3">Alpha/beta hydrolase fold-3 domain-containing protein</fullName>
    </recommendedName>
</protein>
<evidence type="ECO:0000259" key="3">
    <source>
        <dbReference type="Pfam" id="PF07859"/>
    </source>
</evidence>
<name>A0A9W8BDH1_9FUNG</name>